<protein>
    <submittedName>
        <fullName evidence="1">Uncharacterized protein</fullName>
    </submittedName>
</protein>
<sequence>MEVLKLPVLALKHHGYLKPTDLYEWQSEPEAVGVGSDGTAFAVWPHREVAERKQVTSHAGGTAIVTSATVETPLKVSFVQPLPGGQLLLAAARSRPDAPPNAQIWTSEGHLVRAGHLGDAIEELLTTPSGDMWVGYFDEAMSGSGPQTHGLARFTGELVPDWLYPVDAGLPAIFDCYTLNVHGENAYCCPYTDFHLISVAGDVPRDLGPAPYRSAGCILVDGAEGALIGGWGPEYDLVTPLRLSHQGVESAGWQGRIVLPDGTEAQRLRYTCRGPDLHAFGGGTWYRLALDDLTTVRGL</sequence>
<keyword evidence="2" id="KW-1185">Reference proteome</keyword>
<evidence type="ECO:0000313" key="1">
    <source>
        <dbReference type="EMBL" id="SCE64702.1"/>
    </source>
</evidence>
<organism evidence="1 2">
    <name type="scientific">Micromonospora tulbaghiae</name>
    <dbReference type="NCBI Taxonomy" id="479978"/>
    <lineage>
        <taxon>Bacteria</taxon>
        <taxon>Bacillati</taxon>
        <taxon>Actinomycetota</taxon>
        <taxon>Actinomycetes</taxon>
        <taxon>Micromonosporales</taxon>
        <taxon>Micromonosporaceae</taxon>
        <taxon>Micromonospora</taxon>
    </lineage>
</organism>
<name>A0ABY0KF09_9ACTN</name>
<proteinExistence type="predicted"/>
<accession>A0ABY0KF09</accession>
<dbReference type="Proteomes" id="UP000199405">
    <property type="component" value="Unassembled WGS sequence"/>
</dbReference>
<gene>
    <name evidence="1" type="ORF">GA0070562_1233</name>
</gene>
<dbReference type="EMBL" id="FMCQ01000001">
    <property type="protein sequence ID" value="SCE64702.1"/>
    <property type="molecule type" value="Genomic_DNA"/>
</dbReference>
<evidence type="ECO:0000313" key="2">
    <source>
        <dbReference type="Proteomes" id="UP000199405"/>
    </source>
</evidence>
<comment type="caution">
    <text evidence="1">The sequence shown here is derived from an EMBL/GenBank/DDBJ whole genome shotgun (WGS) entry which is preliminary data.</text>
</comment>
<reference evidence="1 2" key="1">
    <citation type="submission" date="2016-06" db="EMBL/GenBank/DDBJ databases">
        <authorList>
            <person name="Varghese N."/>
            <person name="Submissions Spin"/>
        </authorList>
    </citation>
    <scope>NUCLEOTIDE SEQUENCE [LARGE SCALE GENOMIC DNA]</scope>
    <source>
        <strain evidence="1 2">DSM 45142</strain>
    </source>
</reference>